<sequence>MKEAAYLFYFFAVVSAGFGFYKYWYYDNSEGFGATPVNAYVGGDAYNYIINANYMIAFFVLALVFVVLANHLFKMALLTSQPAPQSEVPKEEADTENDEEDR</sequence>
<dbReference type="Proteomes" id="UP000094463">
    <property type="component" value="Chromosome"/>
</dbReference>
<feature type="compositionally biased region" description="Acidic residues" evidence="1">
    <location>
        <begin position="93"/>
        <end position="102"/>
    </location>
</feature>
<keyword evidence="4" id="KW-1185">Reference proteome</keyword>
<keyword evidence="2" id="KW-1133">Transmembrane helix</keyword>
<evidence type="ECO:0000313" key="4">
    <source>
        <dbReference type="Proteomes" id="UP000094463"/>
    </source>
</evidence>
<dbReference type="AlphaFoldDB" id="A0A1D7QZL8"/>
<feature type="transmembrane region" description="Helical" evidence="2">
    <location>
        <begin position="7"/>
        <end position="25"/>
    </location>
</feature>
<name>A0A1D7QZL8_9BACI</name>
<protein>
    <submittedName>
        <fullName evidence="3">Uncharacterized protein</fullName>
    </submittedName>
</protein>
<organism evidence="3 4">
    <name type="scientific">Salisediminibacterium beveridgei</name>
    <dbReference type="NCBI Taxonomy" id="632773"/>
    <lineage>
        <taxon>Bacteria</taxon>
        <taxon>Bacillati</taxon>
        <taxon>Bacillota</taxon>
        <taxon>Bacilli</taxon>
        <taxon>Bacillales</taxon>
        <taxon>Bacillaceae</taxon>
        <taxon>Salisediminibacterium</taxon>
    </lineage>
</organism>
<dbReference type="STRING" id="632773.BBEV_3145"/>
<feature type="region of interest" description="Disordered" evidence="1">
    <location>
        <begin position="82"/>
        <end position="102"/>
    </location>
</feature>
<evidence type="ECO:0000256" key="1">
    <source>
        <dbReference type="SAM" id="MobiDB-lite"/>
    </source>
</evidence>
<dbReference type="OrthoDB" id="2063080at2"/>
<accession>A0A1D7QZL8</accession>
<dbReference type="RefSeq" id="WP_069366341.1">
    <property type="nucleotide sequence ID" value="NZ_CP012502.1"/>
</dbReference>
<evidence type="ECO:0000256" key="2">
    <source>
        <dbReference type="SAM" id="Phobius"/>
    </source>
</evidence>
<proteinExistence type="predicted"/>
<evidence type="ECO:0000313" key="3">
    <source>
        <dbReference type="EMBL" id="AOM84461.1"/>
    </source>
</evidence>
<dbReference type="EMBL" id="CP012502">
    <property type="protein sequence ID" value="AOM84461.1"/>
    <property type="molecule type" value="Genomic_DNA"/>
</dbReference>
<keyword evidence="2" id="KW-0812">Transmembrane</keyword>
<feature type="transmembrane region" description="Helical" evidence="2">
    <location>
        <begin position="45"/>
        <end position="68"/>
    </location>
</feature>
<dbReference type="KEGG" id="bbev:BBEV_3145"/>
<gene>
    <name evidence="3" type="ORF">BBEV_3145</name>
</gene>
<keyword evidence="2" id="KW-0472">Membrane</keyword>
<reference evidence="3 4" key="1">
    <citation type="submission" date="2015-08" db="EMBL/GenBank/DDBJ databases">
        <title>The complete genome sequence of Bacillus beveridgei MLTeJB.</title>
        <authorList>
            <person name="Hanson T.E."/>
            <person name="Mesa C."/>
            <person name="Basesman S.M."/>
            <person name="Oremland R.S."/>
        </authorList>
    </citation>
    <scope>NUCLEOTIDE SEQUENCE [LARGE SCALE GENOMIC DNA]</scope>
    <source>
        <strain evidence="3 4">MLTeJB</strain>
    </source>
</reference>
<dbReference type="PATRIC" id="fig|632773.3.peg.3292"/>